<keyword evidence="2" id="KW-0812">Transmembrane</keyword>
<name>A0A9P7YAA5_9HELO</name>
<feature type="signal peptide" evidence="3">
    <location>
        <begin position="1"/>
        <end position="18"/>
    </location>
</feature>
<evidence type="ECO:0000313" key="4">
    <source>
        <dbReference type="EMBL" id="KAG9229323.1"/>
    </source>
</evidence>
<evidence type="ECO:0000256" key="2">
    <source>
        <dbReference type="SAM" id="Phobius"/>
    </source>
</evidence>
<evidence type="ECO:0000256" key="3">
    <source>
        <dbReference type="SAM" id="SignalP"/>
    </source>
</evidence>
<feature type="chain" id="PRO_5040333486" description="Mid2 domain-containing protein" evidence="3">
    <location>
        <begin position="19"/>
        <end position="383"/>
    </location>
</feature>
<evidence type="ECO:0008006" key="6">
    <source>
        <dbReference type="Google" id="ProtNLM"/>
    </source>
</evidence>
<dbReference type="EMBL" id="MU251786">
    <property type="protein sequence ID" value="KAG9229323.1"/>
    <property type="molecule type" value="Genomic_DNA"/>
</dbReference>
<protein>
    <recommendedName>
        <fullName evidence="6">Mid2 domain-containing protein</fullName>
    </recommendedName>
</protein>
<reference evidence="4" key="1">
    <citation type="journal article" date="2021" name="IMA Fungus">
        <title>Genomic characterization of three marine fungi, including Emericellopsis atlantica sp. nov. with signatures of a generalist lifestyle and marine biomass degradation.</title>
        <authorList>
            <person name="Hagestad O.C."/>
            <person name="Hou L."/>
            <person name="Andersen J.H."/>
            <person name="Hansen E.H."/>
            <person name="Altermark B."/>
            <person name="Li C."/>
            <person name="Kuhnert E."/>
            <person name="Cox R.J."/>
            <person name="Crous P.W."/>
            <person name="Spatafora J.W."/>
            <person name="Lail K."/>
            <person name="Amirebrahimi M."/>
            <person name="Lipzen A."/>
            <person name="Pangilinan J."/>
            <person name="Andreopoulos W."/>
            <person name="Hayes R.D."/>
            <person name="Ng V."/>
            <person name="Grigoriev I.V."/>
            <person name="Jackson S.A."/>
            <person name="Sutton T.D.S."/>
            <person name="Dobson A.D.W."/>
            <person name="Rama T."/>
        </authorList>
    </citation>
    <scope>NUCLEOTIDE SEQUENCE</scope>
    <source>
        <strain evidence="4">TRa018bII</strain>
    </source>
</reference>
<keyword evidence="2" id="KW-1133">Transmembrane helix</keyword>
<keyword evidence="2" id="KW-0472">Membrane</keyword>
<feature type="transmembrane region" description="Helical" evidence="2">
    <location>
        <begin position="245"/>
        <end position="268"/>
    </location>
</feature>
<dbReference type="Proteomes" id="UP000824998">
    <property type="component" value="Unassembled WGS sequence"/>
</dbReference>
<feature type="region of interest" description="Disordered" evidence="1">
    <location>
        <begin position="20"/>
        <end position="241"/>
    </location>
</feature>
<evidence type="ECO:0000256" key="1">
    <source>
        <dbReference type="SAM" id="MobiDB-lite"/>
    </source>
</evidence>
<keyword evidence="5" id="KW-1185">Reference proteome</keyword>
<evidence type="ECO:0000313" key="5">
    <source>
        <dbReference type="Proteomes" id="UP000824998"/>
    </source>
</evidence>
<feature type="compositionally biased region" description="Polar residues" evidence="1">
    <location>
        <begin position="218"/>
        <end position="237"/>
    </location>
</feature>
<organism evidence="4 5">
    <name type="scientific">Amylocarpus encephaloides</name>
    <dbReference type="NCBI Taxonomy" id="45428"/>
    <lineage>
        <taxon>Eukaryota</taxon>
        <taxon>Fungi</taxon>
        <taxon>Dikarya</taxon>
        <taxon>Ascomycota</taxon>
        <taxon>Pezizomycotina</taxon>
        <taxon>Leotiomycetes</taxon>
        <taxon>Helotiales</taxon>
        <taxon>Helotiales incertae sedis</taxon>
        <taxon>Amylocarpus</taxon>
    </lineage>
</organism>
<proteinExistence type="predicted"/>
<sequence length="383" mass="40539">MKFNHLLLLFALTPMALAKAGGRRKGGGNDHKGPSVKPIDDPILPSATPDPPKEPDPPKNPDPPAASNKRSSDTSPAPVSVEVKSSATGTKDAKSPTTTSESKAAFSTDSKTSNTGPTATSSLEFKPSNSGELASKSSTDGSPITTTGPSDLKPTGSSATVDKGNPLSIIPSGADSKATPTTLATNTKDKDGSNIDLSTVQPTKTRDKNGNEIDLPTSKASKPNKSFSTSPDSEPTSPNKPPNNLGVAAVAAITSVLAVLLIVLAFFIGRHLGMRKERSVTKEMQILLRQRLPGPGGQSIHSEAPDKVPGRAVAAWRYLAGKATFHDWQRLARNGTPISQKEQAIVVFESAKALLFRKTWDDGRRISREILMFTDSWMRRACN</sequence>
<comment type="caution">
    <text evidence="4">The sequence shown here is derived from an EMBL/GenBank/DDBJ whole genome shotgun (WGS) entry which is preliminary data.</text>
</comment>
<keyword evidence="3" id="KW-0732">Signal</keyword>
<dbReference type="AlphaFoldDB" id="A0A9P7YAA5"/>
<gene>
    <name evidence="4" type="ORF">BJ875DRAFT_489032</name>
</gene>
<accession>A0A9P7YAA5</accession>
<feature type="compositionally biased region" description="Polar residues" evidence="1">
    <location>
        <begin position="73"/>
        <end position="160"/>
    </location>
</feature>